<sequence>MAGIGFKLQKLFQEDYFSSRLKAYAFAGLVTSGPWLIVILTIAVTQWLTTFLSIASFEERTTFNLVVSYSFIFSQVLLGIQQLVVTRYLADCFYEKRYEDLFPAFLGMTKMTMALGSIAFLIFLSFSKLPFLLNGLIFILFMTINLIWVHFLFLSAAKFYQAVAYSFLIGGIVAVGSVLLIDRYLMEYVTGIVTPSLALTAGFTFGMVITLFGLFTSMLLTFPQRGTKNQFSYLSYFDRYPALFWTSFLYNIGVWVGNWVIWFSDGGAVHLGTFRYHPLYDTAIFLSYLTVIPTMTIFVVSVETRFYERYRIFYGYANEGGTLDQVEKARDAMLFVLRQELQRLFRNQGLFTLFTLLFASMLLGYLALPEATISIFQMTTIGAFSNAMVLVLTLLLLYFEDQKGAAWISCVFFFSNGILALLIAPFGFSGYGLSFAIGSTLTFAFALMRLIHYVSDIDYHTFCRMVLPPRSMRFTRWSERLNRSWM</sequence>
<dbReference type="AlphaFoldDB" id="A0A0V8GIG6"/>
<name>A0A0V8GIG6_9BACL</name>
<feature type="transmembrane region" description="Helical" evidence="1">
    <location>
        <begin position="132"/>
        <end position="155"/>
    </location>
</feature>
<feature type="transmembrane region" description="Helical" evidence="1">
    <location>
        <begin position="162"/>
        <end position="181"/>
    </location>
</feature>
<evidence type="ECO:0000313" key="2">
    <source>
        <dbReference type="EMBL" id="KSU49967.1"/>
    </source>
</evidence>
<dbReference type="Proteomes" id="UP000053797">
    <property type="component" value="Unassembled WGS sequence"/>
</dbReference>
<dbReference type="InterPro" id="IPR031617">
    <property type="entry name" value="PelG"/>
</dbReference>
<protein>
    <recommendedName>
        <fullName evidence="4">Histidine kinase</fullName>
    </recommendedName>
</protein>
<feature type="transmembrane region" description="Helical" evidence="1">
    <location>
        <begin position="430"/>
        <end position="451"/>
    </location>
</feature>
<reference evidence="2 3" key="1">
    <citation type="journal article" date="2015" name="Int. J. Syst. Evol. Microbiol.">
        <title>Exiguobacterium enclense sp. nov., isolated from sediment.</title>
        <authorList>
            <person name="Dastager S.G."/>
            <person name="Mawlankar R."/>
            <person name="Sonalkar V.V."/>
            <person name="Thorat M.N."/>
            <person name="Mual P."/>
            <person name="Verma A."/>
            <person name="Krishnamurthi S."/>
            <person name="Tang S.K."/>
            <person name="Li W.J."/>
        </authorList>
    </citation>
    <scope>NUCLEOTIDE SEQUENCE [LARGE SCALE GENOMIC DNA]</scope>
    <source>
        <strain evidence="2 3">NIO-1109</strain>
    </source>
</reference>
<feature type="transmembrane region" description="Helical" evidence="1">
    <location>
        <begin position="201"/>
        <end position="222"/>
    </location>
</feature>
<dbReference type="RefSeq" id="WP_058264588.1">
    <property type="nucleotide sequence ID" value="NZ_FMYN01000001.1"/>
</dbReference>
<feature type="transmembrane region" description="Helical" evidence="1">
    <location>
        <begin position="405"/>
        <end position="424"/>
    </location>
</feature>
<evidence type="ECO:0000256" key="1">
    <source>
        <dbReference type="SAM" id="Phobius"/>
    </source>
</evidence>
<evidence type="ECO:0008006" key="4">
    <source>
        <dbReference type="Google" id="ProtNLM"/>
    </source>
</evidence>
<feature type="transmembrane region" description="Helical" evidence="1">
    <location>
        <begin position="101"/>
        <end position="126"/>
    </location>
</feature>
<comment type="caution">
    <text evidence="2">The sequence shown here is derived from an EMBL/GenBank/DDBJ whole genome shotgun (WGS) entry which is preliminary data.</text>
</comment>
<feature type="transmembrane region" description="Helical" evidence="1">
    <location>
        <begin position="242"/>
        <end position="262"/>
    </location>
</feature>
<organism evidence="2 3">
    <name type="scientific">Exiguobacterium indicum</name>
    <dbReference type="NCBI Taxonomy" id="296995"/>
    <lineage>
        <taxon>Bacteria</taxon>
        <taxon>Bacillati</taxon>
        <taxon>Bacillota</taxon>
        <taxon>Bacilli</taxon>
        <taxon>Bacillales</taxon>
        <taxon>Bacillales Family XII. Incertae Sedis</taxon>
        <taxon>Exiguobacterium</taxon>
    </lineage>
</organism>
<keyword evidence="1" id="KW-0812">Transmembrane</keyword>
<feature type="transmembrane region" description="Helical" evidence="1">
    <location>
        <begin position="21"/>
        <end position="48"/>
    </location>
</feature>
<feature type="transmembrane region" description="Helical" evidence="1">
    <location>
        <begin position="282"/>
        <end position="302"/>
    </location>
</feature>
<proteinExistence type="predicted"/>
<dbReference type="Pfam" id="PF16933">
    <property type="entry name" value="PelG"/>
    <property type="match status" value="1"/>
</dbReference>
<keyword evidence="1" id="KW-1133">Transmembrane helix</keyword>
<dbReference type="OrthoDB" id="37830at2"/>
<evidence type="ECO:0000313" key="3">
    <source>
        <dbReference type="Proteomes" id="UP000053797"/>
    </source>
</evidence>
<feature type="transmembrane region" description="Helical" evidence="1">
    <location>
        <begin position="374"/>
        <end position="398"/>
    </location>
</feature>
<feature type="transmembrane region" description="Helical" evidence="1">
    <location>
        <begin position="349"/>
        <end position="368"/>
    </location>
</feature>
<gene>
    <name evidence="2" type="ORF">AS033_00950</name>
</gene>
<accession>A0A0V8GIG6</accession>
<dbReference type="EMBL" id="LNQL01000001">
    <property type="protein sequence ID" value="KSU49967.1"/>
    <property type="molecule type" value="Genomic_DNA"/>
</dbReference>
<feature type="transmembrane region" description="Helical" evidence="1">
    <location>
        <begin position="68"/>
        <end position="89"/>
    </location>
</feature>
<keyword evidence="1" id="KW-0472">Membrane</keyword>